<dbReference type="SUPFAM" id="SSF48695">
    <property type="entry name" value="Multiheme cytochromes"/>
    <property type="match status" value="2"/>
</dbReference>
<keyword evidence="3" id="KW-1185">Reference proteome</keyword>
<gene>
    <name evidence="2" type="ORF">Pla108_26680</name>
</gene>
<keyword evidence="1" id="KW-0812">Transmembrane</keyword>
<evidence type="ECO:0000313" key="3">
    <source>
        <dbReference type="Proteomes" id="UP000317421"/>
    </source>
</evidence>
<dbReference type="Gene3D" id="3.90.10.10">
    <property type="entry name" value="Cytochrome C3"/>
    <property type="match status" value="1"/>
</dbReference>
<evidence type="ECO:0000313" key="2">
    <source>
        <dbReference type="EMBL" id="TWT96893.1"/>
    </source>
</evidence>
<keyword evidence="1" id="KW-0472">Membrane</keyword>
<comment type="caution">
    <text evidence="2">The sequence shown here is derived from an EMBL/GenBank/DDBJ whole genome shotgun (WGS) entry which is preliminary data.</text>
</comment>
<reference evidence="2 3" key="1">
    <citation type="submission" date="2019-02" db="EMBL/GenBank/DDBJ databases">
        <title>Deep-cultivation of Planctomycetes and their phenomic and genomic characterization uncovers novel biology.</title>
        <authorList>
            <person name="Wiegand S."/>
            <person name="Jogler M."/>
            <person name="Boedeker C."/>
            <person name="Pinto D."/>
            <person name="Vollmers J."/>
            <person name="Rivas-Marin E."/>
            <person name="Kohn T."/>
            <person name="Peeters S.H."/>
            <person name="Heuer A."/>
            <person name="Rast P."/>
            <person name="Oberbeckmann S."/>
            <person name="Bunk B."/>
            <person name="Jeske O."/>
            <person name="Meyerdierks A."/>
            <person name="Storesund J.E."/>
            <person name="Kallscheuer N."/>
            <person name="Luecker S."/>
            <person name="Lage O.M."/>
            <person name="Pohl T."/>
            <person name="Merkel B.J."/>
            <person name="Hornburger P."/>
            <person name="Mueller R.-W."/>
            <person name="Bruemmer F."/>
            <person name="Labrenz M."/>
            <person name="Spormann A.M."/>
            <person name="Op Den Camp H."/>
            <person name="Overmann J."/>
            <person name="Amann R."/>
            <person name="Jetten M.S.M."/>
            <person name="Mascher T."/>
            <person name="Medema M.H."/>
            <person name="Devos D.P."/>
            <person name="Kaster A.-K."/>
            <person name="Ovreas L."/>
            <person name="Rohde M."/>
            <person name="Galperin M.Y."/>
            <person name="Jogler C."/>
        </authorList>
    </citation>
    <scope>NUCLEOTIDE SEQUENCE [LARGE SCALE GENOMIC DNA]</scope>
    <source>
        <strain evidence="2 3">Pla108</strain>
    </source>
</reference>
<proteinExistence type="predicted"/>
<keyword evidence="1" id="KW-1133">Transmembrane helix</keyword>
<dbReference type="EMBL" id="SJPR01000003">
    <property type="protein sequence ID" value="TWT96893.1"/>
    <property type="molecule type" value="Genomic_DNA"/>
</dbReference>
<dbReference type="RefSeq" id="WP_146445394.1">
    <property type="nucleotide sequence ID" value="NZ_SJPR01000003.1"/>
</dbReference>
<dbReference type="Proteomes" id="UP000317421">
    <property type="component" value="Unassembled WGS sequence"/>
</dbReference>
<dbReference type="Gene3D" id="1.10.1130.10">
    <property type="entry name" value="Flavocytochrome C3, Chain A"/>
    <property type="match status" value="1"/>
</dbReference>
<dbReference type="OrthoDB" id="9814800at2"/>
<sequence>MSPSGYDRPHDRWLCGLESQGDPCSVGPTCAGRCPRLAECAPIRAGDRWVCNRSPGRGGECESGPTPDGACCLVKTCRPKPSLRRVRRRWLRGAAVFAAGALLMLLGAGMRNELAAPGELSSHHAQVIARADWSNRCAACHPGANEGPTAWVAAAWSSAAHDGATQSGLCVKCHQDLAANGREPLLAHGLPTEALPQAAKPSALFSEAGLVSGMALGAPAHGRSMADPLACAACHQEHHGAGHDLTAITDTRCQACHSERYTRFADDHPDFGSWPIARRTRIAFNHASHSGQHYLKASRSFDCRSCHLEDSTGDLTMRPDYHQSCAECHDADIGKSFGDGLAFLALPTIDPAAVDAGEWPEQGKGDFDGELPAFTKLLLAADPAAHQAMQTLGADFSFFDVESEDAEQLAAAKTVIDSLKRLLSDLQEEGHGAIAYRLRTLLGHKVKAEADYVGRLPIELVDRIQGTWLGAAAPPEEFDAVEDRRTGGGWSVDDQQLTLRYRPTGHDDELVRAWLDAIVALPDQYTALREACLAEFRRPGAPGACFDCHSIDQTPAGFAVNWRGRERLDEPRGFTRFSHRPHLVQPELADCTHCHRIDATADPSRAYAGFDPARPASEFAALSTAACASCHKPHAAGDSCTQCHNYHVETPLRVRP</sequence>
<dbReference type="AlphaFoldDB" id="A0A5C6AF97"/>
<protein>
    <submittedName>
        <fullName evidence="2">Uncharacterized protein</fullName>
    </submittedName>
</protein>
<accession>A0A5C6AF97</accession>
<organism evidence="2 3">
    <name type="scientific">Botrimarina colliarenosi</name>
    <dbReference type="NCBI Taxonomy" id="2528001"/>
    <lineage>
        <taxon>Bacteria</taxon>
        <taxon>Pseudomonadati</taxon>
        <taxon>Planctomycetota</taxon>
        <taxon>Planctomycetia</taxon>
        <taxon>Pirellulales</taxon>
        <taxon>Lacipirellulaceae</taxon>
        <taxon>Botrimarina</taxon>
    </lineage>
</organism>
<evidence type="ECO:0000256" key="1">
    <source>
        <dbReference type="SAM" id="Phobius"/>
    </source>
</evidence>
<feature type="transmembrane region" description="Helical" evidence="1">
    <location>
        <begin position="90"/>
        <end position="110"/>
    </location>
</feature>
<dbReference type="InterPro" id="IPR036280">
    <property type="entry name" value="Multihaem_cyt_sf"/>
</dbReference>
<name>A0A5C6AF97_9BACT</name>